<dbReference type="Proteomes" id="UP000292781">
    <property type="component" value="Unassembled WGS sequence"/>
</dbReference>
<evidence type="ECO:0000256" key="1">
    <source>
        <dbReference type="SAM" id="MobiDB-lite"/>
    </source>
</evidence>
<dbReference type="Gene3D" id="1.10.1530.10">
    <property type="match status" value="1"/>
</dbReference>
<dbReference type="InterPro" id="IPR043144">
    <property type="entry name" value="Mal/L-sulf/L-lact_DH-like_ah"/>
</dbReference>
<gene>
    <name evidence="2" type="ORF">EYW49_06200</name>
</gene>
<proteinExistence type="predicted"/>
<dbReference type="OrthoDB" id="9811519at2"/>
<keyword evidence="3" id="KW-1185">Reference proteome</keyword>
<dbReference type="RefSeq" id="WP_131307298.1">
    <property type="nucleotide sequence ID" value="NZ_SJFN01000007.1"/>
</dbReference>
<dbReference type="GO" id="GO:0016491">
    <property type="term" value="F:oxidoreductase activity"/>
    <property type="evidence" value="ECO:0007669"/>
    <property type="project" value="InterPro"/>
</dbReference>
<organism evidence="2 3">
    <name type="scientific">Siculibacillus lacustris</name>
    <dbReference type="NCBI Taxonomy" id="1549641"/>
    <lineage>
        <taxon>Bacteria</taxon>
        <taxon>Pseudomonadati</taxon>
        <taxon>Pseudomonadota</taxon>
        <taxon>Alphaproteobacteria</taxon>
        <taxon>Hyphomicrobiales</taxon>
        <taxon>Ancalomicrobiaceae</taxon>
        <taxon>Siculibacillus</taxon>
    </lineage>
</organism>
<dbReference type="InterPro" id="IPR036111">
    <property type="entry name" value="Mal/L-sulfo/L-lacto_DH-like_sf"/>
</dbReference>
<dbReference type="SUPFAM" id="SSF89733">
    <property type="entry name" value="L-sulfolactate dehydrogenase-like"/>
    <property type="match status" value="2"/>
</dbReference>
<name>A0A4Q9VW46_9HYPH</name>
<evidence type="ECO:0000313" key="3">
    <source>
        <dbReference type="Proteomes" id="UP000292781"/>
    </source>
</evidence>
<evidence type="ECO:0000313" key="2">
    <source>
        <dbReference type="EMBL" id="TBW39460.1"/>
    </source>
</evidence>
<dbReference type="AlphaFoldDB" id="A0A4Q9VW46"/>
<accession>A0A4Q9VW46</accession>
<comment type="caution">
    <text evidence="2">The sequence shown here is derived from an EMBL/GenBank/DDBJ whole genome shotgun (WGS) entry which is preliminary data.</text>
</comment>
<reference evidence="2 3" key="1">
    <citation type="submission" date="2019-02" db="EMBL/GenBank/DDBJ databases">
        <title>Siculibacillus lacustris gen. nov., sp. nov., a new rosette-forming bacterium isolated from a freshwater crater lake (Lake St. Ana, Romania).</title>
        <authorList>
            <person name="Felfoldi T."/>
            <person name="Marton Z."/>
            <person name="Szabo A."/>
            <person name="Mentes A."/>
            <person name="Boka K."/>
            <person name="Marialigeti K."/>
            <person name="Mathe I."/>
            <person name="Koncz M."/>
            <person name="Schumann P."/>
            <person name="Toth E."/>
        </authorList>
    </citation>
    <scope>NUCLEOTIDE SEQUENCE [LARGE SCALE GENOMIC DNA]</scope>
    <source>
        <strain evidence="2 3">SA-279</strain>
    </source>
</reference>
<feature type="region of interest" description="Disordered" evidence="1">
    <location>
        <begin position="1"/>
        <end position="54"/>
    </location>
</feature>
<dbReference type="EMBL" id="SJFN01000007">
    <property type="protein sequence ID" value="TBW39460.1"/>
    <property type="molecule type" value="Genomic_DNA"/>
</dbReference>
<evidence type="ECO:0008006" key="4">
    <source>
        <dbReference type="Google" id="ProtNLM"/>
    </source>
</evidence>
<feature type="compositionally biased region" description="Basic and acidic residues" evidence="1">
    <location>
        <begin position="1"/>
        <end position="12"/>
    </location>
</feature>
<protein>
    <recommendedName>
        <fullName evidence="4">Ldh family oxidoreductase</fullName>
    </recommendedName>
</protein>
<sequence length="222" mass="23206">MRSSDDHPHRLDAAPGRAAPLRDAEPPRSAIATDRARRPSGGESAPTSARRHSPAALTAFARSLPIAVGAPDDRVPAVAEILVEGDLLGHTTHGLQLLAAHFGEIERGAMRVEGEPTVLGGSGRADRPTGRSAAVFLEIFDPAAFGGLDAFRRETGWLAEAARAVPARPGGSSLRMPGEAALRRRRDQMRDGIALHPGILPGLTPWAERFAVALPGAVGAAD</sequence>